<dbReference type="RefSeq" id="WP_224404225.1">
    <property type="nucleotide sequence ID" value="NZ_BAAAOD010000011.1"/>
</dbReference>
<keyword evidence="3" id="KW-1185">Reference proteome</keyword>
<comment type="caution">
    <text evidence="2">The sequence shown here is derived from an EMBL/GenBank/DDBJ whole genome shotgun (WGS) entry which is preliminary data.</text>
</comment>
<evidence type="ECO:0000313" key="2">
    <source>
        <dbReference type="EMBL" id="MEK6467462.1"/>
    </source>
</evidence>
<proteinExistence type="predicted"/>
<evidence type="ECO:0008006" key="4">
    <source>
        <dbReference type="Google" id="ProtNLM"/>
    </source>
</evidence>
<evidence type="ECO:0000256" key="1">
    <source>
        <dbReference type="SAM" id="MobiDB-lite"/>
    </source>
</evidence>
<name>A0ABU9APH3_PSEA5</name>
<feature type="region of interest" description="Disordered" evidence="1">
    <location>
        <begin position="1"/>
        <end position="26"/>
    </location>
</feature>
<dbReference type="CDD" id="cd01983">
    <property type="entry name" value="SIMIBI"/>
    <property type="match status" value="1"/>
</dbReference>
<evidence type="ECO:0000313" key="3">
    <source>
        <dbReference type="Proteomes" id="UP001367513"/>
    </source>
</evidence>
<protein>
    <recommendedName>
        <fullName evidence="4">MinD-like ATPase involved in chromosome partitioning or flagellar assembly</fullName>
    </recommendedName>
</protein>
<sequence>MTSPRNTADPHDRWAAPGASPPRSSYELNQRLGAAARSRAPSGLEIVDSEDLVNTTSAAAAVDDGYGPDPVEVAAELGAATDTAQTRTRTVFPESRPVSWAAFGPLIPVLAGSAGAGASCVAAAIVDALQQDQRCALLIDADDPARSGLAGASSVDGPWTRQVNDHLTVRYSWRDDALLARLETALPAITPGMVPPPPDWLPNPAPDPLHATVVDLGHGGWRAAASPIYGAGGWLRRGLPTQRPILVVRATRPSLRQAEQLLARLDPWVQRGLATPIYQLVVNGARKWPAGVAGAAGPRVAALLDEALFVPHVPAWEVGGVSDEPSPARAVEALRPLLASWRLITSPRRR</sequence>
<organism evidence="2 3">
    <name type="scientific">Pseudonocardia alni subsp. carboxydivorans</name>
    <dbReference type="NCBI Taxonomy" id="415010"/>
    <lineage>
        <taxon>Bacteria</taxon>
        <taxon>Bacillati</taxon>
        <taxon>Actinomycetota</taxon>
        <taxon>Actinomycetes</taxon>
        <taxon>Pseudonocardiales</taxon>
        <taxon>Pseudonocardiaceae</taxon>
        <taxon>Pseudonocardia</taxon>
    </lineage>
</organism>
<accession>A0ABU9APH3</accession>
<dbReference type="Proteomes" id="UP001367513">
    <property type="component" value="Unassembled WGS sequence"/>
</dbReference>
<gene>
    <name evidence="2" type="ORF">WG925_27310</name>
</gene>
<dbReference type="EMBL" id="JBBPIX010000030">
    <property type="protein sequence ID" value="MEK6467462.1"/>
    <property type="molecule type" value="Genomic_DNA"/>
</dbReference>
<reference evidence="2 3" key="1">
    <citation type="submission" date="2024-03" db="EMBL/GenBank/DDBJ databases">
        <title>Draft genome sequence of Pseudonocardia carboxydivorans JCM 14827.</title>
        <authorList>
            <person name="Duangmal K."/>
        </authorList>
    </citation>
    <scope>NUCLEOTIDE SEQUENCE [LARGE SCALE GENOMIC DNA]</scope>
    <source>
        <strain evidence="2 3">JCM 14827</strain>
    </source>
</reference>